<dbReference type="eggNOG" id="COG2442">
    <property type="taxonomic scope" value="Bacteria"/>
</dbReference>
<dbReference type="RefSeq" id="WP_014393417.1">
    <property type="nucleotide sequence ID" value="NC_017030.1"/>
</dbReference>
<name>H8MEP1_CORCM</name>
<dbReference type="InParanoid" id="H8MEP1"/>
<proteinExistence type="predicted"/>
<dbReference type="EMBL" id="CP003389">
    <property type="protein sequence ID" value="AFE03566.1"/>
    <property type="molecule type" value="Genomic_DNA"/>
</dbReference>
<dbReference type="KEGG" id="ccx:COCOR_00565"/>
<dbReference type="Pfam" id="PF04255">
    <property type="entry name" value="DUF433"/>
    <property type="match status" value="1"/>
</dbReference>
<protein>
    <submittedName>
        <fullName evidence="1">Uncharacterized protein</fullName>
    </submittedName>
</protein>
<accession>H8MEP1</accession>
<dbReference type="PANTHER" id="PTHR34849">
    <property type="entry name" value="SSL5025 PROTEIN"/>
    <property type="match status" value="1"/>
</dbReference>
<evidence type="ECO:0000313" key="1">
    <source>
        <dbReference type="EMBL" id="AFE03566.1"/>
    </source>
</evidence>
<dbReference type="HOGENOM" id="CLU_108922_0_0_7"/>
<dbReference type="Proteomes" id="UP000007587">
    <property type="component" value="Chromosome"/>
</dbReference>
<dbReference type="InterPro" id="IPR009057">
    <property type="entry name" value="Homeodomain-like_sf"/>
</dbReference>
<dbReference type="InterPro" id="IPR036388">
    <property type="entry name" value="WH-like_DNA-bd_sf"/>
</dbReference>
<dbReference type="AlphaFoldDB" id="H8MEP1"/>
<dbReference type="PANTHER" id="PTHR34849:SF3">
    <property type="entry name" value="SSR2962 PROTEIN"/>
    <property type="match status" value="1"/>
</dbReference>
<dbReference type="STRING" id="1144275.COCOR_00565"/>
<sequence length="212" mass="24272">MISGAHLELRPWRRLSVEELAALAEVPSRRIWQELEEGILPGRAKGRSRHCFGPRDVFYFRLVRHLEKALTLSPSVRRELHEAIAGVHDDREPHASPWRKTDTGWEFTSVQASFDARQPFAESVKQVRLFIHGKRRIESRPDILGGEPVFKGTRIAVRHVGDLLLKGVPRAEVREDFPRLDDEDLTFAALFAQLPRPQGRPRKALVSRREGA</sequence>
<dbReference type="SUPFAM" id="SSF46689">
    <property type="entry name" value="Homeodomain-like"/>
    <property type="match status" value="1"/>
</dbReference>
<keyword evidence="2" id="KW-1185">Reference proteome</keyword>
<dbReference type="Gene3D" id="1.10.10.10">
    <property type="entry name" value="Winged helix-like DNA-binding domain superfamily/Winged helix DNA-binding domain"/>
    <property type="match status" value="1"/>
</dbReference>
<evidence type="ECO:0000313" key="2">
    <source>
        <dbReference type="Proteomes" id="UP000007587"/>
    </source>
</evidence>
<reference evidence="2" key="2">
    <citation type="submission" date="2012-03" db="EMBL/GenBank/DDBJ databases">
        <title>Genome sequence of the fruiting myxobacterium Corallococcus coralloides DSM 2259.</title>
        <authorList>
            <person name="Huntley S."/>
            <person name="Zhang Y."/>
            <person name="Treuner-Lange A."/>
            <person name="Sensen C.W."/>
            <person name="Sogaard-Andersen L."/>
        </authorList>
    </citation>
    <scope>NUCLEOTIDE SEQUENCE [LARGE SCALE GENOMIC DNA]</scope>
    <source>
        <strain evidence="2">ATCC 25202 / DSM 2259 / NBRC 100086 / M2</strain>
    </source>
</reference>
<reference evidence="1 2" key="1">
    <citation type="journal article" date="2012" name="J. Bacteriol.">
        <title>Complete Genome Sequence of the Fruiting Myxobacterium Corallococcus coralloides DSM 2259.</title>
        <authorList>
            <person name="Huntley S."/>
            <person name="Zhang Y."/>
            <person name="Treuner-Lange A."/>
            <person name="Kneip S."/>
            <person name="Sensen C.W."/>
            <person name="Sogaard-Andersen L."/>
        </authorList>
    </citation>
    <scope>NUCLEOTIDE SEQUENCE [LARGE SCALE GENOMIC DNA]</scope>
    <source>
        <strain evidence="2">ATCC 25202 / DSM 2259 / NBRC 100086 / M2</strain>
    </source>
</reference>
<gene>
    <name evidence="1" type="ordered locus">COCOR_00565</name>
</gene>
<dbReference type="InterPro" id="IPR007367">
    <property type="entry name" value="DUF433"/>
</dbReference>
<organism evidence="1 2">
    <name type="scientific">Corallococcus coralloides (strain ATCC 25202 / DSM 2259 / NBRC 100086 / M2)</name>
    <name type="common">Myxococcus coralloides</name>
    <dbReference type="NCBI Taxonomy" id="1144275"/>
    <lineage>
        <taxon>Bacteria</taxon>
        <taxon>Pseudomonadati</taxon>
        <taxon>Myxococcota</taxon>
        <taxon>Myxococcia</taxon>
        <taxon>Myxococcales</taxon>
        <taxon>Cystobacterineae</taxon>
        <taxon>Myxococcaceae</taxon>
        <taxon>Corallococcus</taxon>
    </lineage>
</organism>